<proteinExistence type="predicted"/>
<name>A0A9W7HGR9_HIBTR</name>
<sequence length="89" mass="9856">MVLEETTWYASCTAAGGGSLNPVDFKHKVTTNVENVIGRITGITPQCFSEEENVMDSPQSLQKGVTELVDAALLPRNLCMMDPTWHPWF</sequence>
<keyword evidence="3" id="KW-1185">Reference proteome</keyword>
<evidence type="ECO:0000259" key="1">
    <source>
        <dbReference type="PROSITE" id="PS51190"/>
    </source>
</evidence>
<evidence type="ECO:0000313" key="2">
    <source>
        <dbReference type="EMBL" id="GMI77400.1"/>
    </source>
</evidence>
<dbReference type="Pfam" id="PF02260">
    <property type="entry name" value="FATC"/>
    <property type="match status" value="1"/>
</dbReference>
<reference evidence="2" key="1">
    <citation type="submission" date="2023-05" db="EMBL/GenBank/DDBJ databases">
        <title>Genome and transcriptome analyses reveal genes involved in the formation of fine ridges on petal epidermal cells in Hibiscus trionum.</title>
        <authorList>
            <person name="Koshimizu S."/>
            <person name="Masuda S."/>
            <person name="Ishii T."/>
            <person name="Shirasu K."/>
            <person name="Hoshino A."/>
            <person name="Arita M."/>
        </authorList>
    </citation>
    <scope>NUCLEOTIDE SEQUENCE</scope>
    <source>
        <strain evidence="2">Hamamatsu line</strain>
    </source>
</reference>
<accession>A0A9W7HGR9</accession>
<dbReference type="InterPro" id="IPR003152">
    <property type="entry name" value="FATC_dom"/>
</dbReference>
<organism evidence="2 3">
    <name type="scientific">Hibiscus trionum</name>
    <name type="common">Flower of an hour</name>
    <dbReference type="NCBI Taxonomy" id="183268"/>
    <lineage>
        <taxon>Eukaryota</taxon>
        <taxon>Viridiplantae</taxon>
        <taxon>Streptophyta</taxon>
        <taxon>Embryophyta</taxon>
        <taxon>Tracheophyta</taxon>
        <taxon>Spermatophyta</taxon>
        <taxon>Magnoliopsida</taxon>
        <taxon>eudicotyledons</taxon>
        <taxon>Gunneridae</taxon>
        <taxon>Pentapetalae</taxon>
        <taxon>rosids</taxon>
        <taxon>malvids</taxon>
        <taxon>Malvales</taxon>
        <taxon>Malvaceae</taxon>
        <taxon>Malvoideae</taxon>
        <taxon>Hibiscus</taxon>
    </lineage>
</organism>
<comment type="caution">
    <text evidence="2">The sequence shown here is derived from an EMBL/GenBank/DDBJ whole genome shotgun (WGS) entry which is preliminary data.</text>
</comment>
<dbReference type="EMBL" id="BSYR01000013">
    <property type="protein sequence ID" value="GMI77400.1"/>
    <property type="molecule type" value="Genomic_DNA"/>
</dbReference>
<protein>
    <recommendedName>
        <fullName evidence="1">FATC domain-containing protein</fullName>
    </recommendedName>
</protein>
<dbReference type="AlphaFoldDB" id="A0A9W7HGR9"/>
<dbReference type="Proteomes" id="UP001165190">
    <property type="component" value="Unassembled WGS sequence"/>
</dbReference>
<feature type="domain" description="FATC" evidence="1">
    <location>
        <begin position="53"/>
        <end position="89"/>
    </location>
</feature>
<dbReference type="OrthoDB" id="5570127at2759"/>
<dbReference type="SMART" id="SM01343">
    <property type="entry name" value="FATC"/>
    <property type="match status" value="1"/>
</dbReference>
<dbReference type="PROSITE" id="PS51190">
    <property type="entry name" value="FATC"/>
    <property type="match status" value="1"/>
</dbReference>
<gene>
    <name evidence="2" type="ORF">HRI_001409300</name>
</gene>
<evidence type="ECO:0000313" key="3">
    <source>
        <dbReference type="Proteomes" id="UP001165190"/>
    </source>
</evidence>